<organism evidence="2 3">
    <name type="scientific">Didymosphaeria variabile</name>
    <dbReference type="NCBI Taxonomy" id="1932322"/>
    <lineage>
        <taxon>Eukaryota</taxon>
        <taxon>Fungi</taxon>
        <taxon>Dikarya</taxon>
        <taxon>Ascomycota</taxon>
        <taxon>Pezizomycotina</taxon>
        <taxon>Dothideomycetes</taxon>
        <taxon>Pleosporomycetidae</taxon>
        <taxon>Pleosporales</taxon>
        <taxon>Massarineae</taxon>
        <taxon>Didymosphaeriaceae</taxon>
        <taxon>Didymosphaeria</taxon>
    </lineage>
</organism>
<reference evidence="2" key="1">
    <citation type="submission" date="2022-10" db="EMBL/GenBank/DDBJ databases">
        <title>Tapping the CABI collections for fungal endophytes: first genome assemblies for Collariella, Neodidymelliopsis, Ascochyta clinopodiicola, Didymella pomorum, Didymosphaeria variabile, Neocosmospora piperis and Neocucurbitaria cava.</title>
        <authorList>
            <person name="Hill R."/>
        </authorList>
    </citation>
    <scope>NUCLEOTIDE SEQUENCE</scope>
    <source>
        <strain evidence="2">IMI 356815</strain>
    </source>
</reference>
<keyword evidence="1" id="KW-0472">Membrane</keyword>
<evidence type="ECO:0000313" key="3">
    <source>
        <dbReference type="Proteomes" id="UP001140513"/>
    </source>
</evidence>
<evidence type="ECO:0008006" key="4">
    <source>
        <dbReference type="Google" id="ProtNLM"/>
    </source>
</evidence>
<dbReference type="InterPro" id="IPR050121">
    <property type="entry name" value="Cytochrome_P450_monoxygenase"/>
</dbReference>
<dbReference type="SUPFAM" id="SSF48264">
    <property type="entry name" value="Cytochrome P450"/>
    <property type="match status" value="1"/>
</dbReference>
<evidence type="ECO:0000256" key="1">
    <source>
        <dbReference type="SAM" id="Phobius"/>
    </source>
</evidence>
<proteinExistence type="predicted"/>
<dbReference type="GO" id="GO:0016705">
    <property type="term" value="F:oxidoreductase activity, acting on paired donors, with incorporation or reduction of molecular oxygen"/>
    <property type="evidence" value="ECO:0007669"/>
    <property type="project" value="InterPro"/>
</dbReference>
<sequence>MLRILLISSITAFAIYRLVLLFRLRYFHPLARFPGPTLAAISNFPYSKSYLGGRQPYDFLALHEKYGPIVRTAPNELSFSTPEAWRDIYGQRNGHQTFIKSDFYAGGSFANQASSIVTERDPSKHRDMRKYLANAFSDRSLKEQEYLIAGVIDGFVAQIGRHGSDKINLTTWFNLMTFDVIGELAFGKSFGGVETGKVHEWIAIVLASMGQASFSDTLARFPLLGKIYMRVRPGWLKSLTEGSKTHEKYTLDLLRE</sequence>
<dbReference type="GeneID" id="80911602"/>
<dbReference type="Pfam" id="PF00067">
    <property type="entry name" value="p450"/>
    <property type="match status" value="1"/>
</dbReference>
<dbReference type="OrthoDB" id="1470350at2759"/>
<accession>A0A9W8XGX5</accession>
<keyword evidence="1" id="KW-1133">Transmembrane helix</keyword>
<comment type="caution">
    <text evidence="2">The sequence shown here is derived from an EMBL/GenBank/DDBJ whole genome shotgun (WGS) entry which is preliminary data.</text>
</comment>
<dbReference type="PANTHER" id="PTHR24305">
    <property type="entry name" value="CYTOCHROME P450"/>
    <property type="match status" value="1"/>
</dbReference>
<dbReference type="InterPro" id="IPR001128">
    <property type="entry name" value="Cyt_P450"/>
</dbReference>
<dbReference type="Proteomes" id="UP001140513">
    <property type="component" value="Unassembled WGS sequence"/>
</dbReference>
<name>A0A9W8XGX5_9PLEO</name>
<dbReference type="GO" id="GO:0004497">
    <property type="term" value="F:monooxygenase activity"/>
    <property type="evidence" value="ECO:0007669"/>
    <property type="project" value="InterPro"/>
</dbReference>
<dbReference type="AlphaFoldDB" id="A0A9W8XGX5"/>
<dbReference type="GO" id="GO:0005506">
    <property type="term" value="F:iron ion binding"/>
    <property type="evidence" value="ECO:0007669"/>
    <property type="project" value="InterPro"/>
</dbReference>
<dbReference type="InterPro" id="IPR036396">
    <property type="entry name" value="Cyt_P450_sf"/>
</dbReference>
<gene>
    <name evidence="2" type="ORF">N0V89_008072</name>
</gene>
<protein>
    <recommendedName>
        <fullName evidence="4">Cytochrome P450</fullName>
    </recommendedName>
</protein>
<feature type="transmembrane region" description="Helical" evidence="1">
    <location>
        <begin position="6"/>
        <end position="24"/>
    </location>
</feature>
<evidence type="ECO:0000313" key="2">
    <source>
        <dbReference type="EMBL" id="KAJ4349457.1"/>
    </source>
</evidence>
<dbReference type="RefSeq" id="XP_056068387.1">
    <property type="nucleotide sequence ID" value="XM_056216831.1"/>
</dbReference>
<dbReference type="EMBL" id="JAPEUX010000006">
    <property type="protein sequence ID" value="KAJ4349457.1"/>
    <property type="molecule type" value="Genomic_DNA"/>
</dbReference>
<dbReference type="Gene3D" id="1.10.630.10">
    <property type="entry name" value="Cytochrome P450"/>
    <property type="match status" value="1"/>
</dbReference>
<keyword evidence="3" id="KW-1185">Reference proteome</keyword>
<dbReference type="GO" id="GO:0020037">
    <property type="term" value="F:heme binding"/>
    <property type="evidence" value="ECO:0007669"/>
    <property type="project" value="InterPro"/>
</dbReference>
<dbReference type="PANTHER" id="PTHR24305:SF161">
    <property type="entry name" value="P450, PUTATIVE (EUROFUNG)-RELATED"/>
    <property type="match status" value="1"/>
</dbReference>
<keyword evidence="1" id="KW-0812">Transmembrane</keyword>